<keyword evidence="2" id="KW-0813">Transport</keyword>
<dbReference type="AlphaFoldDB" id="A0A0B7GUA9"/>
<evidence type="ECO:0000256" key="4">
    <source>
        <dbReference type="ARBA" id="ARBA00022989"/>
    </source>
</evidence>
<evidence type="ECO:0000256" key="3">
    <source>
        <dbReference type="ARBA" id="ARBA00022692"/>
    </source>
</evidence>
<dbReference type="Proteomes" id="UP000042527">
    <property type="component" value="Unassembled WGS sequence"/>
</dbReference>
<keyword evidence="3" id="KW-0812">Transmembrane</keyword>
<dbReference type="Pfam" id="PF16916">
    <property type="entry name" value="ZT_dimer"/>
    <property type="match status" value="1"/>
</dbReference>
<dbReference type="InterPro" id="IPR058533">
    <property type="entry name" value="Cation_efflux_TM"/>
</dbReference>
<dbReference type="SUPFAM" id="SSF160240">
    <property type="entry name" value="Cation efflux protein cytoplasmic domain-like"/>
    <property type="match status" value="1"/>
</dbReference>
<dbReference type="Gene3D" id="1.20.1510.10">
    <property type="entry name" value="Cation efflux protein transmembrane domain"/>
    <property type="match status" value="1"/>
</dbReference>
<keyword evidence="4" id="KW-1133">Transmembrane helix</keyword>
<proteinExistence type="predicted"/>
<dbReference type="PANTHER" id="PTHR43840">
    <property type="entry name" value="MITOCHONDRIAL METAL TRANSPORTER 1-RELATED"/>
    <property type="match status" value="1"/>
</dbReference>
<dbReference type="GeneID" id="57752134"/>
<dbReference type="RefSeq" id="WP_002697068.1">
    <property type="nucleotide sequence ID" value="NZ_CDNC01000023.1"/>
</dbReference>
<keyword evidence="9" id="KW-1185">Reference proteome</keyword>
<dbReference type="EMBL" id="CDNC01000023">
    <property type="protein sequence ID" value="CEM62269.1"/>
    <property type="molecule type" value="Genomic_DNA"/>
</dbReference>
<sequence>MPDKADKINTAEQRTKIVRLASYIALCGNLFLCVIKITAGILVSSLGLLGDGLDSATDVIVAVMTLIISFIITRPSDTEHPWGHQRAETMASLVLTFVIFTAGFQLFIEAGKKLFAIYAGQTITLPNTWALIVTIISIVGKLLLALNQYLLGKKADSTMILANAKNMVSDVVISVSVLLGFLLSFIFKAPYMDLIIALFVACWIMKTAIQLFFELNVELMDGNTNKQLYKKLFEAVQTVQGAKNPHRARIRKMANFWDIDLDIEVDGNMSVNQAHSIAEEITLAIKKRIINVYDIMVHIEPLNSDRTQESYGLTISDIE</sequence>
<dbReference type="OrthoDB" id="9806522at2"/>
<protein>
    <submittedName>
        <fullName evidence="8">Cation diffusion facilitator family transporter</fullName>
    </submittedName>
</protein>
<evidence type="ECO:0000256" key="5">
    <source>
        <dbReference type="ARBA" id="ARBA00023136"/>
    </source>
</evidence>
<gene>
    <name evidence="8" type="ORF">TPHV1_30164</name>
</gene>
<dbReference type="NCBIfam" id="TIGR01297">
    <property type="entry name" value="CDF"/>
    <property type="match status" value="1"/>
</dbReference>
<dbReference type="Gene3D" id="3.30.70.1350">
    <property type="entry name" value="Cation efflux protein, cytoplasmic domain"/>
    <property type="match status" value="1"/>
</dbReference>
<dbReference type="Pfam" id="PF01545">
    <property type="entry name" value="Cation_efflux"/>
    <property type="match status" value="1"/>
</dbReference>
<dbReference type="InterPro" id="IPR027469">
    <property type="entry name" value="Cation_efflux_TMD_sf"/>
</dbReference>
<evidence type="ECO:0000259" key="6">
    <source>
        <dbReference type="Pfam" id="PF01545"/>
    </source>
</evidence>
<dbReference type="InterPro" id="IPR027470">
    <property type="entry name" value="Cation_efflux_CTD"/>
</dbReference>
<evidence type="ECO:0000256" key="1">
    <source>
        <dbReference type="ARBA" id="ARBA00004141"/>
    </source>
</evidence>
<dbReference type="PANTHER" id="PTHR43840:SF50">
    <property type="entry name" value="MANGANESE EFFLUX SYSTEM PROTEIN MNES"/>
    <property type="match status" value="1"/>
</dbReference>
<evidence type="ECO:0000259" key="7">
    <source>
        <dbReference type="Pfam" id="PF16916"/>
    </source>
</evidence>
<evidence type="ECO:0000313" key="9">
    <source>
        <dbReference type="Proteomes" id="UP000042527"/>
    </source>
</evidence>
<accession>A0A0B7GUA9</accession>
<feature type="domain" description="Cation efflux protein cytoplasmic" evidence="7">
    <location>
        <begin position="227"/>
        <end position="301"/>
    </location>
</feature>
<dbReference type="SUPFAM" id="SSF161111">
    <property type="entry name" value="Cation efflux protein transmembrane domain-like"/>
    <property type="match status" value="1"/>
</dbReference>
<reference evidence="9" key="1">
    <citation type="submission" date="2015-01" db="EMBL/GenBank/DDBJ databases">
        <authorList>
            <person name="Manzoor Shahid"/>
            <person name="Zubair Saima"/>
        </authorList>
    </citation>
    <scope>NUCLEOTIDE SEQUENCE [LARGE SCALE GENOMIC DNA]</scope>
    <source>
        <strain evidence="9">V1</strain>
    </source>
</reference>
<evidence type="ECO:0000256" key="2">
    <source>
        <dbReference type="ARBA" id="ARBA00022448"/>
    </source>
</evidence>
<keyword evidence="5" id="KW-0472">Membrane</keyword>
<dbReference type="InterPro" id="IPR036837">
    <property type="entry name" value="Cation_efflux_CTD_sf"/>
</dbReference>
<name>A0A0B7GUA9_TREPH</name>
<dbReference type="InterPro" id="IPR050291">
    <property type="entry name" value="CDF_Transporter"/>
</dbReference>
<evidence type="ECO:0000313" key="8">
    <source>
        <dbReference type="EMBL" id="CEM62269.1"/>
    </source>
</evidence>
<organism evidence="8 9">
    <name type="scientific">Treponema phagedenis</name>
    <dbReference type="NCBI Taxonomy" id="162"/>
    <lineage>
        <taxon>Bacteria</taxon>
        <taxon>Pseudomonadati</taxon>
        <taxon>Spirochaetota</taxon>
        <taxon>Spirochaetia</taxon>
        <taxon>Spirochaetales</taxon>
        <taxon>Treponemataceae</taxon>
        <taxon>Treponema</taxon>
    </lineage>
</organism>
<dbReference type="InterPro" id="IPR002524">
    <property type="entry name" value="Cation_efflux"/>
</dbReference>
<comment type="subcellular location">
    <subcellularLocation>
        <location evidence="1">Membrane</location>
        <topology evidence="1">Multi-pass membrane protein</topology>
    </subcellularLocation>
</comment>
<dbReference type="GO" id="GO:0008324">
    <property type="term" value="F:monoatomic cation transmembrane transporter activity"/>
    <property type="evidence" value="ECO:0007669"/>
    <property type="project" value="InterPro"/>
</dbReference>
<dbReference type="GO" id="GO:0016020">
    <property type="term" value="C:membrane"/>
    <property type="evidence" value="ECO:0007669"/>
    <property type="project" value="UniProtKB-SubCell"/>
</dbReference>
<feature type="domain" description="Cation efflux protein transmembrane" evidence="6">
    <location>
        <begin position="23"/>
        <end position="220"/>
    </location>
</feature>